<dbReference type="EMBL" id="FQZN01000015">
    <property type="protein sequence ID" value="SHJ10366.1"/>
    <property type="molecule type" value="Genomic_DNA"/>
</dbReference>
<evidence type="ECO:0000313" key="6">
    <source>
        <dbReference type="EMBL" id="SHJ10366.1"/>
    </source>
</evidence>
<keyword evidence="3" id="KW-1015">Disulfide bond</keyword>
<organism evidence="6 7">
    <name type="scientific">Bacteroides stercorirosoris</name>
    <dbReference type="NCBI Taxonomy" id="871324"/>
    <lineage>
        <taxon>Bacteria</taxon>
        <taxon>Pseudomonadati</taxon>
        <taxon>Bacteroidota</taxon>
        <taxon>Bacteroidia</taxon>
        <taxon>Bacteroidales</taxon>
        <taxon>Bacteroidaceae</taxon>
        <taxon>Bacteroides</taxon>
    </lineage>
</organism>
<keyword evidence="4" id="KW-0676">Redox-active center</keyword>
<evidence type="ECO:0000256" key="4">
    <source>
        <dbReference type="ARBA" id="ARBA00023284"/>
    </source>
</evidence>
<reference evidence="7" key="1">
    <citation type="submission" date="2016-11" db="EMBL/GenBank/DDBJ databases">
        <authorList>
            <person name="Varghese N."/>
            <person name="Submissions S."/>
        </authorList>
    </citation>
    <scope>NUCLEOTIDE SEQUENCE [LARGE SCALE GENOMIC DNA]</scope>
    <source>
        <strain evidence="7">DSM 26884</strain>
    </source>
</reference>
<dbReference type="CDD" id="cd02966">
    <property type="entry name" value="TlpA_like_family"/>
    <property type="match status" value="1"/>
</dbReference>
<evidence type="ECO:0000256" key="3">
    <source>
        <dbReference type="ARBA" id="ARBA00023157"/>
    </source>
</evidence>
<dbReference type="eggNOG" id="COG0526">
    <property type="taxonomic scope" value="Bacteria"/>
</dbReference>
<evidence type="ECO:0000259" key="5">
    <source>
        <dbReference type="PROSITE" id="PS51352"/>
    </source>
</evidence>
<sequence>MKFSRIVLPIFLCIHISCQRNEYKETDINKEIVLCFNHYNPKPYKTPGLGFFHIDMPKISYINDLGNFVSHTPKIDFDTLVLSCPKEYKEIALSYLNFEYIYYSIKQGDTIIISMDSLDYPLLKSKHYPKYNHIYNINHKLRKGRTHSGLEAKTCLGSDWVWIAQNIDFAQAQNIEGWIKDYCPLDSLHNMFNDYRKAYIDTVNFLKQQRFITNEIYNRCNYLLQLKVHESQRMLNKDSTYYHKMEQEILDEYTCYPSYYEFLDYYLWFFNYHVKGIIESQSSYYDWRQTFDELSAKPFQPKSMQILLQRCINEIGENFSAEDLNTYLNKYVKITGDSILYSKFVEQYNLSADANQLLLKDIQGNIINFQQLLKKHKGKVIYIDFWASWCVPCRKEMEPASELRKQYEGKDAVFVYLAYNDTENSWEKAVQEEKLSTIATNYFILNSKNCKMLEDINLRLIPRYIIIDKNGKLVEMNAPRPSDKRIKATLNKYL</sequence>
<protein>
    <submittedName>
        <fullName evidence="6">Thiol-disulfide isomerase or thioredoxin</fullName>
    </submittedName>
</protein>
<gene>
    <name evidence="6" type="ORF">SAMN05444350_11578</name>
</gene>
<dbReference type="GO" id="GO:0017004">
    <property type="term" value="P:cytochrome complex assembly"/>
    <property type="evidence" value="ECO:0007669"/>
    <property type="project" value="UniProtKB-KW"/>
</dbReference>
<dbReference type="PANTHER" id="PTHR42852">
    <property type="entry name" value="THIOL:DISULFIDE INTERCHANGE PROTEIN DSBE"/>
    <property type="match status" value="1"/>
</dbReference>
<dbReference type="SUPFAM" id="SSF52833">
    <property type="entry name" value="Thioredoxin-like"/>
    <property type="match status" value="1"/>
</dbReference>
<accession>A0A1M6GKE7</accession>
<dbReference type="InterPro" id="IPR050553">
    <property type="entry name" value="Thioredoxin_ResA/DsbE_sf"/>
</dbReference>
<dbReference type="RefSeq" id="WP_025830608.1">
    <property type="nucleotide sequence ID" value="NZ_FQZN01000015.1"/>
</dbReference>
<feature type="domain" description="Thioredoxin" evidence="5">
    <location>
        <begin position="348"/>
        <end position="494"/>
    </location>
</feature>
<dbReference type="Proteomes" id="UP000184192">
    <property type="component" value="Unassembled WGS sequence"/>
</dbReference>
<dbReference type="Pfam" id="PF08534">
    <property type="entry name" value="Redoxin"/>
    <property type="match status" value="1"/>
</dbReference>
<evidence type="ECO:0000256" key="1">
    <source>
        <dbReference type="ARBA" id="ARBA00004196"/>
    </source>
</evidence>
<dbReference type="InterPro" id="IPR013740">
    <property type="entry name" value="Redoxin"/>
</dbReference>
<evidence type="ECO:0000256" key="2">
    <source>
        <dbReference type="ARBA" id="ARBA00022748"/>
    </source>
</evidence>
<dbReference type="PROSITE" id="PS51352">
    <property type="entry name" value="THIOREDOXIN_2"/>
    <property type="match status" value="1"/>
</dbReference>
<dbReference type="GO" id="GO:0030313">
    <property type="term" value="C:cell envelope"/>
    <property type="evidence" value="ECO:0007669"/>
    <property type="project" value="UniProtKB-SubCell"/>
</dbReference>
<keyword evidence="7" id="KW-1185">Reference proteome</keyword>
<keyword evidence="2" id="KW-0201">Cytochrome c-type biogenesis</keyword>
<comment type="subcellular location">
    <subcellularLocation>
        <location evidence="1">Cell envelope</location>
    </subcellularLocation>
</comment>
<dbReference type="InterPro" id="IPR036249">
    <property type="entry name" value="Thioredoxin-like_sf"/>
</dbReference>
<dbReference type="Gene3D" id="3.40.30.10">
    <property type="entry name" value="Glutaredoxin"/>
    <property type="match status" value="1"/>
</dbReference>
<keyword evidence="6" id="KW-0413">Isomerase</keyword>
<dbReference type="GO" id="GO:0016853">
    <property type="term" value="F:isomerase activity"/>
    <property type="evidence" value="ECO:0007669"/>
    <property type="project" value="UniProtKB-KW"/>
</dbReference>
<dbReference type="PANTHER" id="PTHR42852:SF6">
    <property type="entry name" value="THIOL:DISULFIDE INTERCHANGE PROTEIN DSBE"/>
    <property type="match status" value="1"/>
</dbReference>
<proteinExistence type="predicted"/>
<dbReference type="InterPro" id="IPR013766">
    <property type="entry name" value="Thioredoxin_domain"/>
</dbReference>
<dbReference type="AlphaFoldDB" id="A0A1M6GKE7"/>
<dbReference type="GO" id="GO:0016491">
    <property type="term" value="F:oxidoreductase activity"/>
    <property type="evidence" value="ECO:0007669"/>
    <property type="project" value="InterPro"/>
</dbReference>
<dbReference type="GeneID" id="92712691"/>
<name>A0A1M6GKE7_9BACE</name>
<evidence type="ECO:0000313" key="7">
    <source>
        <dbReference type="Proteomes" id="UP000184192"/>
    </source>
</evidence>